<evidence type="ECO:0008006" key="3">
    <source>
        <dbReference type="Google" id="ProtNLM"/>
    </source>
</evidence>
<dbReference type="RefSeq" id="WP_186874161.1">
    <property type="nucleotide sequence ID" value="NZ_JACOPF010000001.1"/>
</dbReference>
<comment type="caution">
    <text evidence="1">The sequence shown here is derived from an EMBL/GenBank/DDBJ whole genome shotgun (WGS) entry which is preliminary data.</text>
</comment>
<evidence type="ECO:0000313" key="2">
    <source>
        <dbReference type="Proteomes" id="UP000652477"/>
    </source>
</evidence>
<keyword evidence="2" id="KW-1185">Reference proteome</keyword>
<sequence>MIFIDLFNNPPSPELIAEGEKLTKELMQLPPEQRNDFIDRHADYWGKLKEHYIKLSHGKCWYTETQDIASNYHMDHFRPKKQPKELKKNCGIETATSTEAYWWLAFDWKNYRLAAPVPNTSKHSYFPLKKDTKTIAQGQNIDTEWCGLLDPTDEYDVSLIAFETDGKVYPACADMNCWDAQRVTLSKRVYNLNYPSLVDKRIELQQICKQRIQKIKNAQRNYAETHSAEFRDMLKDYVRELKAMTKPNAELSAVARNYIRNDPEEFIRNIAG</sequence>
<name>A0A923LEZ9_9FIRM</name>
<dbReference type="AlphaFoldDB" id="A0A923LEZ9"/>
<proteinExistence type="predicted"/>
<dbReference type="Proteomes" id="UP000652477">
    <property type="component" value="Unassembled WGS sequence"/>
</dbReference>
<reference evidence="1" key="1">
    <citation type="submission" date="2020-08" db="EMBL/GenBank/DDBJ databases">
        <title>Genome public.</title>
        <authorList>
            <person name="Liu C."/>
            <person name="Sun Q."/>
        </authorList>
    </citation>
    <scope>NUCLEOTIDE SEQUENCE</scope>
    <source>
        <strain evidence="1">NSJ-55</strain>
    </source>
</reference>
<dbReference type="EMBL" id="JACOPF010000001">
    <property type="protein sequence ID" value="MBC5687472.1"/>
    <property type="molecule type" value="Genomic_DNA"/>
</dbReference>
<organism evidence="1 2">
    <name type="scientific">Mediterraneibacter hominis</name>
    <dbReference type="NCBI Taxonomy" id="2763054"/>
    <lineage>
        <taxon>Bacteria</taxon>
        <taxon>Bacillati</taxon>
        <taxon>Bacillota</taxon>
        <taxon>Clostridia</taxon>
        <taxon>Lachnospirales</taxon>
        <taxon>Lachnospiraceae</taxon>
        <taxon>Mediterraneibacter</taxon>
    </lineage>
</organism>
<protein>
    <recommendedName>
        <fullName evidence="3">TIGR02646 family protein</fullName>
    </recommendedName>
</protein>
<accession>A0A923LEZ9</accession>
<evidence type="ECO:0000313" key="1">
    <source>
        <dbReference type="EMBL" id="MBC5687472.1"/>
    </source>
</evidence>
<gene>
    <name evidence="1" type="ORF">H8S37_00785</name>
</gene>